<dbReference type="AlphaFoldDB" id="A0A8X7P8Q9"/>
<feature type="region of interest" description="Disordered" evidence="1">
    <location>
        <begin position="330"/>
        <end position="381"/>
    </location>
</feature>
<comment type="caution">
    <text evidence="2">The sequence shown here is derived from an EMBL/GenBank/DDBJ whole genome shotgun (WGS) entry which is preliminary data.</text>
</comment>
<dbReference type="OrthoDB" id="1113147at2759"/>
<organism evidence="2 3">
    <name type="scientific">Brassica carinata</name>
    <name type="common">Ethiopian mustard</name>
    <name type="synonym">Abyssinian cabbage</name>
    <dbReference type="NCBI Taxonomy" id="52824"/>
    <lineage>
        <taxon>Eukaryota</taxon>
        <taxon>Viridiplantae</taxon>
        <taxon>Streptophyta</taxon>
        <taxon>Embryophyta</taxon>
        <taxon>Tracheophyta</taxon>
        <taxon>Spermatophyta</taxon>
        <taxon>Magnoliopsida</taxon>
        <taxon>eudicotyledons</taxon>
        <taxon>Gunneridae</taxon>
        <taxon>Pentapetalae</taxon>
        <taxon>rosids</taxon>
        <taxon>malvids</taxon>
        <taxon>Brassicales</taxon>
        <taxon>Brassicaceae</taxon>
        <taxon>Brassiceae</taxon>
        <taxon>Brassica</taxon>
    </lineage>
</organism>
<evidence type="ECO:0000313" key="2">
    <source>
        <dbReference type="EMBL" id="KAG2246128.1"/>
    </source>
</evidence>
<evidence type="ECO:0000256" key="1">
    <source>
        <dbReference type="SAM" id="MobiDB-lite"/>
    </source>
</evidence>
<gene>
    <name evidence="2" type="ORF">Bca52824_085756</name>
</gene>
<evidence type="ECO:0000313" key="3">
    <source>
        <dbReference type="Proteomes" id="UP000886595"/>
    </source>
</evidence>
<accession>A0A8X7P8Q9</accession>
<keyword evidence="3" id="KW-1185">Reference proteome</keyword>
<sequence>MIMNERNVEKRIRVTKVVEVEGEDQLEVRGEFCTFELTKELMKIDESVETIKIVPDGVTEPAEVKIQQQDEGKLPTNIQKTCKWPSDVASSSNGRGVQAYEFLGQAIDVAKQAKDMGVGAAGKAIGLGMNYYRNKKEKEVKAQLEPKLGSEQRNIWVQLPEAQKRGLFEVEKQNKIREEEERRKKQAEEIKQRKIREEKMRKQAEEMKQKKIREEEMRKQAEEMKQKKIREEEMRKQAEEMKQKKIREEKMRKRAAEMKQKKIREEKMRKQAEEMKQKKIREEKMKKQAEEMKQKEEQRRKQKEEEKLKIWQEKMKNSGACIILLSSDAQEERHGQEPQGVCGATYPHKQVHGWDNKPEKQVQQHKHNYPDEQVHQRKTNV</sequence>
<protein>
    <submittedName>
        <fullName evidence="2">Uncharacterized protein</fullName>
    </submittedName>
</protein>
<dbReference type="Proteomes" id="UP000886595">
    <property type="component" value="Unassembled WGS sequence"/>
</dbReference>
<name>A0A8X7P8Q9_BRACI</name>
<reference evidence="2 3" key="1">
    <citation type="submission" date="2020-02" db="EMBL/GenBank/DDBJ databases">
        <authorList>
            <person name="Ma Q."/>
            <person name="Huang Y."/>
            <person name="Song X."/>
            <person name="Pei D."/>
        </authorList>
    </citation>
    <scope>NUCLEOTIDE SEQUENCE [LARGE SCALE GENOMIC DNA]</scope>
    <source>
        <strain evidence="2">Sxm20200214</strain>
        <tissue evidence="2">Leaf</tissue>
    </source>
</reference>
<feature type="region of interest" description="Disordered" evidence="1">
    <location>
        <begin position="175"/>
        <end position="305"/>
    </location>
</feature>
<feature type="compositionally biased region" description="Basic and acidic residues" evidence="1">
    <location>
        <begin position="352"/>
        <end position="375"/>
    </location>
</feature>
<proteinExistence type="predicted"/>
<dbReference type="EMBL" id="JAAMPC010000017">
    <property type="protein sequence ID" value="KAG2246128.1"/>
    <property type="molecule type" value="Genomic_DNA"/>
</dbReference>